<feature type="domain" description="Xylose isomerase-like TIM barrel" evidence="1">
    <location>
        <begin position="25"/>
        <end position="250"/>
    </location>
</feature>
<dbReference type="OrthoDB" id="270844at2"/>
<dbReference type="EMBL" id="FMUS01000009">
    <property type="protein sequence ID" value="SCY51304.1"/>
    <property type="molecule type" value="Genomic_DNA"/>
</dbReference>
<evidence type="ECO:0000259" key="1">
    <source>
        <dbReference type="Pfam" id="PF01261"/>
    </source>
</evidence>
<dbReference type="InterPro" id="IPR050312">
    <property type="entry name" value="IolE/XylAMocC-like"/>
</dbReference>
<dbReference type="SUPFAM" id="SSF51658">
    <property type="entry name" value="Xylose isomerase-like"/>
    <property type="match status" value="1"/>
</dbReference>
<dbReference type="Pfam" id="PF01261">
    <property type="entry name" value="AP_endonuc_2"/>
    <property type="match status" value="1"/>
</dbReference>
<dbReference type="InterPro" id="IPR036237">
    <property type="entry name" value="Xyl_isomerase-like_sf"/>
</dbReference>
<reference evidence="2 3" key="1">
    <citation type="submission" date="2016-10" db="EMBL/GenBank/DDBJ databases">
        <authorList>
            <person name="de Groot N.N."/>
        </authorList>
    </citation>
    <scope>NUCLEOTIDE SEQUENCE [LARGE SCALE GENOMIC DNA]</scope>
    <source>
        <strain evidence="2 3">DSM 18978</strain>
    </source>
</reference>
<protein>
    <submittedName>
        <fullName evidence="2">Sugar phosphate isomerase/epimerase</fullName>
    </submittedName>
</protein>
<dbReference type="InterPro" id="IPR013022">
    <property type="entry name" value="Xyl_isomerase-like_TIM-brl"/>
</dbReference>
<evidence type="ECO:0000313" key="3">
    <source>
        <dbReference type="Proteomes" id="UP000198636"/>
    </source>
</evidence>
<keyword evidence="2" id="KW-0413">Isomerase</keyword>
<dbReference type="Proteomes" id="UP000198636">
    <property type="component" value="Unassembled WGS sequence"/>
</dbReference>
<keyword evidence="3" id="KW-1185">Reference proteome</keyword>
<dbReference type="GO" id="GO:0016853">
    <property type="term" value="F:isomerase activity"/>
    <property type="evidence" value="ECO:0007669"/>
    <property type="project" value="UniProtKB-KW"/>
</dbReference>
<evidence type="ECO:0000313" key="2">
    <source>
        <dbReference type="EMBL" id="SCY51304.1"/>
    </source>
</evidence>
<dbReference type="RefSeq" id="WP_091542274.1">
    <property type="nucleotide sequence ID" value="NZ_FMUS01000009.1"/>
</dbReference>
<dbReference type="PANTHER" id="PTHR12110:SF21">
    <property type="entry name" value="XYLOSE ISOMERASE-LIKE TIM BARREL DOMAIN-CONTAINING PROTEIN"/>
    <property type="match status" value="1"/>
</dbReference>
<accession>A0A1G5GII1</accession>
<organism evidence="2 3">
    <name type="scientific">Alkaliphilus peptidifermentans DSM 18978</name>
    <dbReference type="NCBI Taxonomy" id="1120976"/>
    <lineage>
        <taxon>Bacteria</taxon>
        <taxon>Bacillati</taxon>
        <taxon>Bacillota</taxon>
        <taxon>Clostridia</taxon>
        <taxon>Peptostreptococcales</taxon>
        <taxon>Natronincolaceae</taxon>
        <taxon>Alkaliphilus</taxon>
    </lineage>
</organism>
<sequence length="270" mass="31098">MKEKGIPKPMGFAITTDAKDIFEALELASQHGLTAIEINLNIPCFFPEKYSQGDRKKIKKYADEKEIHITFHAPEDISLYQLHSHIRKAAMERLKECIDFIYETGGSKITIHPGETVVFTMTDRKMTLIEAYPEEFSRIFKESLIEIRDYCRGKILPCIENNSSFNTIVADVLAELLPMGDLYLTWDIGHSYGNLLQESFYRSHKSYIKNCHVHDNNGKSDHQVIGTGDVDFLDFFREMADVNTSYIIEVRPIEMALLSLKRLKRILKVI</sequence>
<dbReference type="PANTHER" id="PTHR12110">
    <property type="entry name" value="HYDROXYPYRUVATE ISOMERASE"/>
    <property type="match status" value="1"/>
</dbReference>
<name>A0A1G5GII1_9FIRM</name>
<gene>
    <name evidence="2" type="ORF">SAMN03080606_01703</name>
</gene>
<proteinExistence type="predicted"/>
<dbReference type="AlphaFoldDB" id="A0A1G5GII1"/>
<dbReference type="STRING" id="1120976.SAMN03080606_01703"/>
<dbReference type="Gene3D" id="3.20.20.150">
    <property type="entry name" value="Divalent-metal-dependent TIM barrel enzymes"/>
    <property type="match status" value="1"/>
</dbReference>